<evidence type="ECO:0000313" key="2">
    <source>
        <dbReference type="Proteomes" id="UP000256562"/>
    </source>
</evidence>
<protein>
    <submittedName>
        <fullName evidence="1">Uncharacterized protein</fullName>
    </submittedName>
</protein>
<organism evidence="1 2">
    <name type="scientific">Staphylococcus felis</name>
    <dbReference type="NCBI Taxonomy" id="46127"/>
    <lineage>
        <taxon>Bacteria</taxon>
        <taxon>Bacillati</taxon>
        <taxon>Bacillota</taxon>
        <taxon>Bacilli</taxon>
        <taxon>Bacillales</taxon>
        <taxon>Staphylococcaceae</taxon>
        <taxon>Staphylococcus</taxon>
    </lineage>
</organism>
<gene>
    <name evidence="1" type="ORF">DOS83_14035</name>
</gene>
<evidence type="ECO:0000313" key="1">
    <source>
        <dbReference type="EMBL" id="REH88574.1"/>
    </source>
</evidence>
<accession>A0A3E0IKL8</accession>
<name>A0A3E0IKL8_9STAP</name>
<dbReference type="AlphaFoldDB" id="A0A3E0IKL8"/>
<dbReference type="EMBL" id="QKXQ01000736">
    <property type="protein sequence ID" value="REH88574.1"/>
    <property type="molecule type" value="Genomic_DNA"/>
</dbReference>
<proteinExistence type="predicted"/>
<sequence>MTYEGMQRNLDKVVKSMIENGTPADQVLKMPFHYLLQILDERHTNKVVSDSHADALFTAL</sequence>
<dbReference type="NCBIfam" id="NF047426">
    <property type="entry name" value="tail_chap_PVL_C"/>
    <property type="match status" value="1"/>
</dbReference>
<reference evidence="1 2" key="1">
    <citation type="journal article" date="2018" name="Vet. Microbiol.">
        <title>Characterisation of Staphylococcus felis isolated from cats using whole genome sequencing.</title>
        <authorList>
            <person name="Worthing K."/>
            <person name="Pang S."/>
            <person name="Trott D.J."/>
            <person name="Abraham S."/>
            <person name="Coombs G.W."/>
            <person name="Jordan D."/>
            <person name="McIntyre L."/>
            <person name="Davies M.R."/>
            <person name="Norris J."/>
        </authorList>
    </citation>
    <scope>NUCLEOTIDE SEQUENCE [LARGE SCALE GENOMIC DNA]</scope>
    <source>
        <strain evidence="1 2">F9</strain>
    </source>
</reference>
<comment type="caution">
    <text evidence="1">The sequence shown here is derived from an EMBL/GenBank/DDBJ whole genome shotgun (WGS) entry which is preliminary data.</text>
</comment>
<dbReference type="Proteomes" id="UP000256562">
    <property type="component" value="Unassembled WGS sequence"/>
</dbReference>